<proteinExistence type="predicted"/>
<keyword evidence="2" id="KW-1185">Reference proteome</keyword>
<evidence type="ECO:0000313" key="2">
    <source>
        <dbReference type="Proteomes" id="UP001295684"/>
    </source>
</evidence>
<protein>
    <submittedName>
        <fullName evidence="1">Uncharacterized protein</fullName>
    </submittedName>
</protein>
<dbReference type="EMBL" id="CAMPGE010023582">
    <property type="protein sequence ID" value="CAI2381502.1"/>
    <property type="molecule type" value="Genomic_DNA"/>
</dbReference>
<reference evidence="1" key="1">
    <citation type="submission" date="2023-07" db="EMBL/GenBank/DDBJ databases">
        <authorList>
            <consortium name="AG Swart"/>
            <person name="Singh M."/>
            <person name="Singh A."/>
            <person name="Seah K."/>
            <person name="Emmerich C."/>
        </authorList>
    </citation>
    <scope>NUCLEOTIDE SEQUENCE</scope>
    <source>
        <strain evidence="1">DP1</strain>
    </source>
</reference>
<organism evidence="1 2">
    <name type="scientific">Euplotes crassus</name>
    <dbReference type="NCBI Taxonomy" id="5936"/>
    <lineage>
        <taxon>Eukaryota</taxon>
        <taxon>Sar</taxon>
        <taxon>Alveolata</taxon>
        <taxon>Ciliophora</taxon>
        <taxon>Intramacronucleata</taxon>
        <taxon>Spirotrichea</taxon>
        <taxon>Hypotrichia</taxon>
        <taxon>Euplotida</taxon>
        <taxon>Euplotidae</taxon>
        <taxon>Moneuplotes</taxon>
    </lineage>
</organism>
<gene>
    <name evidence="1" type="ORF">ECRASSUSDP1_LOCUS22958</name>
</gene>
<dbReference type="Proteomes" id="UP001295684">
    <property type="component" value="Unassembled WGS sequence"/>
</dbReference>
<dbReference type="AlphaFoldDB" id="A0AAD2D5P9"/>
<accession>A0AAD2D5P9</accession>
<comment type="caution">
    <text evidence="1">The sequence shown here is derived from an EMBL/GenBank/DDBJ whole genome shotgun (WGS) entry which is preliminary data.</text>
</comment>
<evidence type="ECO:0000313" key="1">
    <source>
        <dbReference type="EMBL" id="CAI2381502.1"/>
    </source>
</evidence>
<name>A0AAD2D5P9_EUPCR</name>
<sequence length="206" mass="24199">MQAFISKLRPSNPALHRSRAGFCRTNKSAEAEKSSLGGLKVGRRLKSYGFLYGISLLLYLKVSEVSVKNKNEAFKLRCKLPNNLYSYILNLERHKQIKKNFEYGDLSLDQLEDLKDFSQKRINAISELCNPYLNLAVVVSPLAMFCHWRFFRNLYGKMPLGPRRVLFLFQFLYIFTFFDRYDSWVLTSMYTNEVIKNCEEEMKKRA</sequence>